<dbReference type="Proteomes" id="UP000271098">
    <property type="component" value="Unassembled WGS sequence"/>
</dbReference>
<proteinExistence type="predicted"/>
<keyword evidence="2" id="KW-1185">Reference proteome</keyword>
<dbReference type="OrthoDB" id="5868818at2759"/>
<sequence length="146" mass="15451">MFSFVIPSSGTNQTATLSGSITIINPGDQWNNITIRYSPNAGMYPTELYMSPLSSHTIKLNSSALSVCKGWGLVSCPDDRISISSLHVISVMASSYSANEAGDSFLVMPISMASTSYAVTLPEPSDDGSVFAYLLLAGVDEAQVDV</sequence>
<dbReference type="AlphaFoldDB" id="A0A183CW33"/>
<evidence type="ECO:0000313" key="3">
    <source>
        <dbReference type="WBParaSite" id="GPUH_0000067401-mRNA-1"/>
    </source>
</evidence>
<reference evidence="1 2" key="2">
    <citation type="submission" date="2018-11" db="EMBL/GenBank/DDBJ databases">
        <authorList>
            <consortium name="Pathogen Informatics"/>
        </authorList>
    </citation>
    <scope>NUCLEOTIDE SEQUENCE [LARGE SCALE GENOMIC DNA]</scope>
</reference>
<reference evidence="3" key="1">
    <citation type="submission" date="2016-06" db="UniProtKB">
        <authorList>
            <consortium name="WormBaseParasite"/>
        </authorList>
    </citation>
    <scope>IDENTIFICATION</scope>
</reference>
<gene>
    <name evidence="1" type="ORF">GPUH_LOCUS673</name>
</gene>
<dbReference type="WBParaSite" id="GPUH_0000067401-mRNA-1">
    <property type="protein sequence ID" value="GPUH_0000067401-mRNA-1"/>
    <property type="gene ID" value="GPUH_0000067401"/>
</dbReference>
<accession>A0A183CW33</accession>
<evidence type="ECO:0000313" key="2">
    <source>
        <dbReference type="Proteomes" id="UP000271098"/>
    </source>
</evidence>
<organism evidence="3">
    <name type="scientific">Gongylonema pulchrum</name>
    <dbReference type="NCBI Taxonomy" id="637853"/>
    <lineage>
        <taxon>Eukaryota</taxon>
        <taxon>Metazoa</taxon>
        <taxon>Ecdysozoa</taxon>
        <taxon>Nematoda</taxon>
        <taxon>Chromadorea</taxon>
        <taxon>Rhabditida</taxon>
        <taxon>Spirurina</taxon>
        <taxon>Spiruromorpha</taxon>
        <taxon>Spiruroidea</taxon>
        <taxon>Gongylonematidae</taxon>
        <taxon>Gongylonema</taxon>
    </lineage>
</organism>
<name>A0A183CW33_9BILA</name>
<evidence type="ECO:0000313" key="1">
    <source>
        <dbReference type="EMBL" id="VDK28503.1"/>
    </source>
</evidence>
<dbReference type="EMBL" id="UYRT01000649">
    <property type="protein sequence ID" value="VDK28503.1"/>
    <property type="molecule type" value="Genomic_DNA"/>
</dbReference>
<protein>
    <submittedName>
        <fullName evidence="3">ASH domain-containing protein</fullName>
    </submittedName>
</protein>